<dbReference type="SMART" id="SM00980">
    <property type="entry name" value="THAP"/>
    <property type="match status" value="1"/>
</dbReference>
<dbReference type="SUPFAM" id="SSF57716">
    <property type="entry name" value="Glucocorticoid receptor-like (DNA-binding domain)"/>
    <property type="match status" value="1"/>
</dbReference>
<dbReference type="Pfam" id="PF05485">
    <property type="entry name" value="THAP"/>
    <property type="match status" value="1"/>
</dbReference>
<dbReference type="GO" id="GO:0003677">
    <property type="term" value="F:DNA binding"/>
    <property type="evidence" value="ECO:0007669"/>
    <property type="project" value="UniProtKB-UniRule"/>
</dbReference>
<evidence type="ECO:0000259" key="7">
    <source>
        <dbReference type="PROSITE" id="PS50950"/>
    </source>
</evidence>
<evidence type="ECO:0000313" key="8">
    <source>
        <dbReference type="Ensembl" id="ENSAPOP00000010076.1"/>
    </source>
</evidence>
<dbReference type="InterPro" id="IPR027805">
    <property type="entry name" value="Transposase_HTH_dom"/>
</dbReference>
<dbReference type="PROSITE" id="PS50950">
    <property type="entry name" value="ZF_THAP"/>
    <property type="match status" value="1"/>
</dbReference>
<sequence length="429" mass="48750">MVIACCAVGCTNRQGCKQNLSFYRIPLDKDRRRRWIATINRKNWQPSKYSRICSEHFVQGKKINTYIPEFEEDTENAVAVCDNISNEIMCQTSLSGEDIEILQQECQLLRSETFELKEKLDLDFFQQKSLENLDKLKTLTGLHSYDVFMAIFDLVKPFLKDTPHLTGFQQLLITIMRLKENLTASFLSYLFGVHTSTVSRVFTYVINVLNEILVPACVLWPKREHVQTSMPMCFRKSFKHCMSVIDCFEIFIDKPKDLKARAQTYSQYKSHNTMKYLISITPQGVISFISKGWGGRSTDAHITANSGFLDHLQPGDVVLADRGFTIQNQVGLYCAKVEIPAFTRGKKQLGAAELEDTRRLAAVRIHVERVIGQARSKYKMLKGPVPISLLSTDDTDYTTLDKIVRVACALTNLSPLFSDAVEAAPSRSL</sequence>
<keyword evidence="9" id="KW-1185">Reference proteome</keyword>
<dbReference type="InParanoid" id="A0A3Q1EXT8"/>
<dbReference type="Gene3D" id="6.20.210.20">
    <property type="entry name" value="THAP domain"/>
    <property type="match status" value="1"/>
</dbReference>
<keyword evidence="3 6" id="KW-0863">Zinc-finger</keyword>
<evidence type="ECO:0000256" key="5">
    <source>
        <dbReference type="ARBA" id="ARBA00023125"/>
    </source>
</evidence>
<dbReference type="Pfam" id="PF13613">
    <property type="entry name" value="HTH_Tnp_4"/>
    <property type="match status" value="1"/>
</dbReference>
<dbReference type="Pfam" id="PF13359">
    <property type="entry name" value="DDE_Tnp_4"/>
    <property type="match status" value="1"/>
</dbReference>
<dbReference type="InterPro" id="IPR038441">
    <property type="entry name" value="THAP_Znf_sf"/>
</dbReference>
<evidence type="ECO:0000256" key="1">
    <source>
        <dbReference type="ARBA" id="ARBA00001968"/>
    </source>
</evidence>
<reference evidence="8" key="2">
    <citation type="submission" date="2025-09" db="UniProtKB">
        <authorList>
            <consortium name="Ensembl"/>
        </authorList>
    </citation>
    <scope>IDENTIFICATION</scope>
</reference>
<evidence type="ECO:0000256" key="3">
    <source>
        <dbReference type="ARBA" id="ARBA00022771"/>
    </source>
</evidence>
<keyword evidence="2" id="KW-0479">Metal-binding</keyword>
<evidence type="ECO:0000256" key="6">
    <source>
        <dbReference type="PROSITE-ProRule" id="PRU00309"/>
    </source>
</evidence>
<organism evidence="8 9">
    <name type="scientific">Acanthochromis polyacanthus</name>
    <name type="common">spiny chromis</name>
    <dbReference type="NCBI Taxonomy" id="80966"/>
    <lineage>
        <taxon>Eukaryota</taxon>
        <taxon>Metazoa</taxon>
        <taxon>Chordata</taxon>
        <taxon>Craniata</taxon>
        <taxon>Vertebrata</taxon>
        <taxon>Euteleostomi</taxon>
        <taxon>Actinopterygii</taxon>
        <taxon>Neopterygii</taxon>
        <taxon>Teleostei</taxon>
        <taxon>Neoteleostei</taxon>
        <taxon>Acanthomorphata</taxon>
        <taxon>Ovalentaria</taxon>
        <taxon>Pomacentridae</taxon>
        <taxon>Acanthochromis</taxon>
    </lineage>
</organism>
<dbReference type="InterPro" id="IPR027806">
    <property type="entry name" value="HARBI1_dom"/>
</dbReference>
<evidence type="ECO:0000313" key="9">
    <source>
        <dbReference type="Proteomes" id="UP000257200"/>
    </source>
</evidence>
<reference evidence="8" key="1">
    <citation type="submission" date="2025-08" db="UniProtKB">
        <authorList>
            <consortium name="Ensembl"/>
        </authorList>
    </citation>
    <scope>IDENTIFICATION</scope>
</reference>
<dbReference type="AlphaFoldDB" id="A0A3Q1EXT8"/>
<dbReference type="GO" id="GO:0008270">
    <property type="term" value="F:zinc ion binding"/>
    <property type="evidence" value="ECO:0007669"/>
    <property type="project" value="UniProtKB-KW"/>
</dbReference>
<protein>
    <recommendedName>
        <fullName evidence="7">THAP-type domain-containing protein</fullName>
    </recommendedName>
</protein>
<evidence type="ECO:0000256" key="4">
    <source>
        <dbReference type="ARBA" id="ARBA00022833"/>
    </source>
</evidence>
<proteinExistence type="predicted"/>
<dbReference type="InterPro" id="IPR006612">
    <property type="entry name" value="THAP_Znf"/>
</dbReference>
<keyword evidence="4" id="KW-0862">Zinc</keyword>
<dbReference type="SMART" id="SM00692">
    <property type="entry name" value="DM3"/>
    <property type="match status" value="1"/>
</dbReference>
<feature type="domain" description="THAP-type" evidence="7">
    <location>
        <begin position="1"/>
        <end position="82"/>
    </location>
</feature>
<name>A0A3Q1EXT8_9TELE</name>
<dbReference type="PANTHER" id="PTHR23080">
    <property type="entry name" value="THAP DOMAIN PROTEIN"/>
    <property type="match status" value="1"/>
</dbReference>
<dbReference type="Ensembl" id="ENSAPOT00000000444.1">
    <property type="protein sequence ID" value="ENSAPOP00000010076.1"/>
    <property type="gene ID" value="ENSAPOG00000012504.1"/>
</dbReference>
<dbReference type="Proteomes" id="UP000257200">
    <property type="component" value="Unplaced"/>
</dbReference>
<comment type="cofactor">
    <cofactor evidence="1">
        <name>a divalent metal cation</name>
        <dbReference type="ChEBI" id="CHEBI:60240"/>
    </cofactor>
</comment>
<dbReference type="GeneTree" id="ENSGT00940000164249"/>
<evidence type="ECO:0000256" key="2">
    <source>
        <dbReference type="ARBA" id="ARBA00022723"/>
    </source>
</evidence>
<accession>A0A3Q1EXT8</accession>
<keyword evidence="5 6" id="KW-0238">DNA-binding</keyword>